<organism evidence="2 3">
    <name type="scientific">Fraxinus pennsylvanica</name>
    <dbReference type="NCBI Taxonomy" id="56036"/>
    <lineage>
        <taxon>Eukaryota</taxon>
        <taxon>Viridiplantae</taxon>
        <taxon>Streptophyta</taxon>
        <taxon>Embryophyta</taxon>
        <taxon>Tracheophyta</taxon>
        <taxon>Spermatophyta</taxon>
        <taxon>Magnoliopsida</taxon>
        <taxon>eudicotyledons</taxon>
        <taxon>Gunneridae</taxon>
        <taxon>Pentapetalae</taxon>
        <taxon>asterids</taxon>
        <taxon>lamiids</taxon>
        <taxon>Lamiales</taxon>
        <taxon>Oleaceae</taxon>
        <taxon>Oleeae</taxon>
        <taxon>Fraxinus</taxon>
    </lineage>
</organism>
<gene>
    <name evidence="2" type="ORF">FPE_LOCUS9094</name>
</gene>
<dbReference type="EMBL" id="OU503040">
    <property type="protein sequence ID" value="CAI9761664.1"/>
    <property type="molecule type" value="Genomic_DNA"/>
</dbReference>
<protein>
    <submittedName>
        <fullName evidence="2">Uncharacterized protein</fullName>
    </submittedName>
</protein>
<dbReference type="GO" id="GO:0004866">
    <property type="term" value="F:endopeptidase inhibitor activity"/>
    <property type="evidence" value="ECO:0007669"/>
    <property type="project" value="InterPro"/>
</dbReference>
<evidence type="ECO:0000256" key="1">
    <source>
        <dbReference type="ARBA" id="ARBA00005440"/>
    </source>
</evidence>
<reference evidence="2" key="1">
    <citation type="submission" date="2023-05" db="EMBL/GenBank/DDBJ databases">
        <authorList>
            <person name="Huff M."/>
        </authorList>
    </citation>
    <scope>NUCLEOTIDE SEQUENCE</scope>
</reference>
<dbReference type="Gene3D" id="2.80.10.50">
    <property type="match status" value="1"/>
</dbReference>
<evidence type="ECO:0000313" key="3">
    <source>
        <dbReference type="Proteomes" id="UP000834106"/>
    </source>
</evidence>
<proteinExistence type="inferred from homology"/>
<dbReference type="Proteomes" id="UP000834106">
    <property type="component" value="Chromosome 5"/>
</dbReference>
<sequence>MLSDSLCKLSSHSPNLFVPRIPEFILPAFPRKSSKVAFSDNPRFPVAFFPVNLNKVVIHVFTDLNIAFPNKYTVCPESSLCKLDHYNMYDPLNKVFFITTGGVVRNPTPGTLGNWSFS</sequence>
<evidence type="ECO:0000313" key="2">
    <source>
        <dbReference type="EMBL" id="CAI9761664.1"/>
    </source>
</evidence>
<dbReference type="SUPFAM" id="SSF50386">
    <property type="entry name" value="STI-like"/>
    <property type="match status" value="1"/>
</dbReference>
<name>A0AAD2DPL9_9LAMI</name>
<dbReference type="InterPro" id="IPR002160">
    <property type="entry name" value="Prot_inh_Kunz-lg"/>
</dbReference>
<accession>A0AAD2DPL9</accession>
<dbReference type="InterPro" id="IPR011065">
    <property type="entry name" value="Kunitz_inhibitor_STI-like_sf"/>
</dbReference>
<dbReference type="Pfam" id="PF00197">
    <property type="entry name" value="Kunitz_legume"/>
    <property type="match status" value="1"/>
</dbReference>
<comment type="similarity">
    <text evidence="1">Belongs to the protease inhibitor I3 (leguminous Kunitz-type inhibitor) family.</text>
</comment>
<dbReference type="AlphaFoldDB" id="A0AAD2DPL9"/>
<keyword evidence="3" id="KW-1185">Reference proteome</keyword>